<dbReference type="Proteomes" id="UP000540989">
    <property type="component" value="Unassembled WGS sequence"/>
</dbReference>
<dbReference type="AlphaFoldDB" id="A0A7W7ZK60"/>
<evidence type="ECO:0000313" key="2">
    <source>
        <dbReference type="EMBL" id="MBB5061064.1"/>
    </source>
</evidence>
<protein>
    <submittedName>
        <fullName evidence="2">Uncharacterized protein</fullName>
    </submittedName>
</protein>
<feature type="chain" id="PRO_5030607129" evidence="1">
    <location>
        <begin position="30"/>
        <end position="303"/>
    </location>
</feature>
<dbReference type="EMBL" id="JACHIP010000026">
    <property type="protein sequence ID" value="MBB5061064.1"/>
    <property type="molecule type" value="Genomic_DNA"/>
</dbReference>
<evidence type="ECO:0000313" key="3">
    <source>
        <dbReference type="Proteomes" id="UP000540989"/>
    </source>
</evidence>
<dbReference type="RefSeq" id="WP_184223740.1">
    <property type="nucleotide sequence ID" value="NZ_JACHIP010000026.1"/>
</dbReference>
<evidence type="ECO:0000256" key="1">
    <source>
        <dbReference type="SAM" id="SignalP"/>
    </source>
</evidence>
<keyword evidence="3" id="KW-1185">Reference proteome</keyword>
<feature type="signal peptide" evidence="1">
    <location>
        <begin position="1"/>
        <end position="29"/>
    </location>
</feature>
<reference evidence="2 3" key="1">
    <citation type="submission" date="2020-08" db="EMBL/GenBank/DDBJ databases">
        <title>Genomic Encyclopedia of Type Strains, Phase IV (KMG-V): Genome sequencing to study the core and pangenomes of soil and plant-associated prokaryotes.</title>
        <authorList>
            <person name="Whitman W."/>
        </authorList>
    </citation>
    <scope>NUCLEOTIDE SEQUENCE [LARGE SCALE GENOMIC DNA]</scope>
    <source>
        <strain evidence="2 3">M8UP14</strain>
    </source>
</reference>
<sequence>MKLTSTFSRRKLLVGGTAALALPSVAVEAATQKPSHSLSLADRALTVLTSSDAGFSDKIESLYPGLTRDSRFQTLAPLVLLISHDHGPALRALSMSWTTNTPTGTYETAMFRFAAPGSKRRARAGRTIASAQTDILRKGETRIVTPFFSLSPKAYRKLKDNWFNEVKHKEPSDFLFTQLQTATAVTAKVEAAVFGDRKFIGEDKHHLVSRLRARRNGEHDEALAVKRLLKAGASDTEISTMLKAHGSAQRPPNRGAKGWYLMSRKQQAQILHDKFTAMTRPSFAKLVHRLSKVRKTRIRPATI</sequence>
<comment type="caution">
    <text evidence="2">The sequence shown here is derived from an EMBL/GenBank/DDBJ whole genome shotgun (WGS) entry which is preliminary data.</text>
</comment>
<organism evidence="2 3">
    <name type="scientific">Granulicella aggregans</name>
    <dbReference type="NCBI Taxonomy" id="474949"/>
    <lineage>
        <taxon>Bacteria</taxon>
        <taxon>Pseudomonadati</taxon>
        <taxon>Acidobacteriota</taxon>
        <taxon>Terriglobia</taxon>
        <taxon>Terriglobales</taxon>
        <taxon>Acidobacteriaceae</taxon>
        <taxon>Granulicella</taxon>
    </lineage>
</organism>
<keyword evidence="1" id="KW-0732">Signal</keyword>
<gene>
    <name evidence="2" type="ORF">HDF16_005800</name>
</gene>
<proteinExistence type="predicted"/>
<accession>A0A7W7ZK60</accession>
<name>A0A7W7ZK60_9BACT</name>